<evidence type="ECO:0000256" key="3">
    <source>
        <dbReference type="ARBA" id="ARBA00023163"/>
    </source>
</evidence>
<dbReference type="InterPro" id="IPR029016">
    <property type="entry name" value="GAF-like_dom_sf"/>
</dbReference>
<feature type="domain" description="HTH iclR-type" evidence="4">
    <location>
        <begin position="10"/>
        <end position="72"/>
    </location>
</feature>
<dbReference type="InterPro" id="IPR014757">
    <property type="entry name" value="Tscrpt_reg_IclR_C"/>
</dbReference>
<dbReference type="InterPro" id="IPR005471">
    <property type="entry name" value="Tscrpt_reg_IclR_N"/>
</dbReference>
<dbReference type="PANTHER" id="PTHR30136">
    <property type="entry name" value="HELIX-TURN-HELIX TRANSCRIPTIONAL REGULATOR, ICLR FAMILY"/>
    <property type="match status" value="1"/>
</dbReference>
<protein>
    <submittedName>
        <fullName evidence="6">IclR family transcriptional regulator</fullName>
    </submittedName>
</protein>
<keyword evidence="3" id="KW-0804">Transcription</keyword>
<dbReference type="InterPro" id="IPR036390">
    <property type="entry name" value="WH_DNA-bd_sf"/>
</dbReference>
<evidence type="ECO:0000313" key="6">
    <source>
        <dbReference type="EMBL" id="WZL75488.1"/>
    </source>
</evidence>
<dbReference type="EMBL" id="CP121689">
    <property type="protein sequence ID" value="WZL75488.1"/>
    <property type="molecule type" value="Genomic_DNA"/>
</dbReference>
<dbReference type="SMART" id="SM00346">
    <property type="entry name" value="HTH_ICLR"/>
    <property type="match status" value="1"/>
</dbReference>
<sequence>MRNSRKNDTLKSVERALQILEAFTLDHNELSAAEIAQKTALPKGSIYRFLKILLNKGFLVRDFRSGKYRLGIKVFELGSIVWKGMSLRQVALPLMEELSRWSGETVHLGVRDGHEVVSIEGAESDQSLRIALPVGKRVCLHSTGIGKAILAFLSDEEIEEIIEKKGLPVFTPNTISTKEALWKEIKTIRERGYAVDNEENEPGIRCVAAPIRDYSGKVIASMSISGPSMRITDEKIPLFAQKVIETCKKVSRSLGYVGS</sequence>
<organism evidence="6 7">
    <name type="scientific">Thermatribacter velox</name>
    <dbReference type="NCBI Taxonomy" id="3039681"/>
    <lineage>
        <taxon>Bacteria</taxon>
        <taxon>Pseudomonadati</taxon>
        <taxon>Atribacterota</taxon>
        <taxon>Atribacteria</taxon>
        <taxon>Atribacterales</taxon>
        <taxon>Thermatribacteraceae</taxon>
        <taxon>Thermatribacter</taxon>
    </lineage>
</organism>
<reference evidence="6 7" key="1">
    <citation type="submission" date="2023-03" db="EMBL/GenBank/DDBJ databases">
        <title>Novel Species.</title>
        <authorList>
            <person name="Ma S."/>
        </authorList>
    </citation>
    <scope>NUCLEOTIDE SEQUENCE [LARGE SCALE GENOMIC DNA]</scope>
    <source>
        <strain evidence="6 7">B11</strain>
    </source>
</reference>
<dbReference type="Proteomes" id="UP001461341">
    <property type="component" value="Chromosome"/>
</dbReference>
<dbReference type="PANTHER" id="PTHR30136:SF35">
    <property type="entry name" value="HTH-TYPE TRANSCRIPTIONAL REGULATOR RV1719"/>
    <property type="match status" value="1"/>
</dbReference>
<evidence type="ECO:0000259" key="5">
    <source>
        <dbReference type="PROSITE" id="PS51078"/>
    </source>
</evidence>
<dbReference type="Gene3D" id="3.30.450.40">
    <property type="match status" value="1"/>
</dbReference>
<keyword evidence="1" id="KW-0805">Transcription regulation</keyword>
<evidence type="ECO:0000259" key="4">
    <source>
        <dbReference type="PROSITE" id="PS51077"/>
    </source>
</evidence>
<accession>A0ABZ2Y901</accession>
<name>A0ABZ2Y901_9BACT</name>
<dbReference type="Pfam" id="PF01614">
    <property type="entry name" value="IclR_C"/>
    <property type="match status" value="1"/>
</dbReference>
<dbReference type="Pfam" id="PF09339">
    <property type="entry name" value="HTH_IclR"/>
    <property type="match status" value="1"/>
</dbReference>
<evidence type="ECO:0000256" key="2">
    <source>
        <dbReference type="ARBA" id="ARBA00023125"/>
    </source>
</evidence>
<dbReference type="Gene3D" id="1.10.10.10">
    <property type="entry name" value="Winged helix-like DNA-binding domain superfamily/Winged helix DNA-binding domain"/>
    <property type="match status" value="1"/>
</dbReference>
<evidence type="ECO:0000313" key="7">
    <source>
        <dbReference type="Proteomes" id="UP001461341"/>
    </source>
</evidence>
<dbReference type="InterPro" id="IPR036388">
    <property type="entry name" value="WH-like_DNA-bd_sf"/>
</dbReference>
<keyword evidence="7" id="KW-1185">Reference proteome</keyword>
<dbReference type="PROSITE" id="PS51077">
    <property type="entry name" value="HTH_ICLR"/>
    <property type="match status" value="1"/>
</dbReference>
<keyword evidence="2" id="KW-0238">DNA-binding</keyword>
<dbReference type="PROSITE" id="PS51078">
    <property type="entry name" value="ICLR_ED"/>
    <property type="match status" value="1"/>
</dbReference>
<dbReference type="RefSeq" id="WP_369017635.1">
    <property type="nucleotide sequence ID" value="NZ_CP121689.1"/>
</dbReference>
<gene>
    <name evidence="6" type="ORF">QBE54_07785</name>
</gene>
<dbReference type="SUPFAM" id="SSF55781">
    <property type="entry name" value="GAF domain-like"/>
    <property type="match status" value="1"/>
</dbReference>
<dbReference type="InterPro" id="IPR050707">
    <property type="entry name" value="HTH_MetabolicPath_Reg"/>
</dbReference>
<dbReference type="SUPFAM" id="SSF46785">
    <property type="entry name" value="Winged helix' DNA-binding domain"/>
    <property type="match status" value="1"/>
</dbReference>
<proteinExistence type="predicted"/>
<feature type="domain" description="IclR-ED" evidence="5">
    <location>
        <begin position="73"/>
        <end position="256"/>
    </location>
</feature>
<evidence type="ECO:0000256" key="1">
    <source>
        <dbReference type="ARBA" id="ARBA00023015"/>
    </source>
</evidence>